<keyword evidence="3" id="KW-1185">Reference proteome</keyword>
<dbReference type="AlphaFoldDB" id="A0A6A5USN3"/>
<gene>
    <name evidence="2" type="ORF">BU23DRAFT_559186</name>
</gene>
<dbReference type="OrthoDB" id="3745632at2759"/>
<dbReference type="Proteomes" id="UP000800036">
    <property type="component" value="Unassembled WGS sequence"/>
</dbReference>
<feature type="compositionally biased region" description="Polar residues" evidence="1">
    <location>
        <begin position="1"/>
        <end position="16"/>
    </location>
</feature>
<name>A0A6A5USN3_9PLEO</name>
<protein>
    <submittedName>
        <fullName evidence="2">Uncharacterized protein</fullName>
    </submittedName>
</protein>
<evidence type="ECO:0000256" key="1">
    <source>
        <dbReference type="SAM" id="MobiDB-lite"/>
    </source>
</evidence>
<organism evidence="2 3">
    <name type="scientific">Bimuria novae-zelandiae CBS 107.79</name>
    <dbReference type="NCBI Taxonomy" id="1447943"/>
    <lineage>
        <taxon>Eukaryota</taxon>
        <taxon>Fungi</taxon>
        <taxon>Dikarya</taxon>
        <taxon>Ascomycota</taxon>
        <taxon>Pezizomycotina</taxon>
        <taxon>Dothideomycetes</taxon>
        <taxon>Pleosporomycetidae</taxon>
        <taxon>Pleosporales</taxon>
        <taxon>Massarineae</taxon>
        <taxon>Didymosphaeriaceae</taxon>
        <taxon>Bimuria</taxon>
    </lineage>
</organism>
<proteinExistence type="predicted"/>
<accession>A0A6A5USN3</accession>
<feature type="region of interest" description="Disordered" evidence="1">
    <location>
        <begin position="1"/>
        <end position="36"/>
    </location>
</feature>
<evidence type="ECO:0000313" key="2">
    <source>
        <dbReference type="EMBL" id="KAF1967708.1"/>
    </source>
</evidence>
<sequence>MDQSVSQSPLTQPSSDASDEDIGRGEKMLHGFPRSHVTNLGGGTIGPVYLTRTQDGKVLFAEAQLYRAPFKHMVIDTPELLQMFKDPAQPVDFSVLNHPWPEFRLEPREVMKFDVARLERLQYVRSGNKIGQMVKGHPYASVMEVTPPAQAPRNKSQAAVASEVQIKRQSARNALKATEVAEAPEYIEPIKPIETTKPANPAEPTEPIGTTLPIITSQERPSPSSYVVSTALDSITRAAIQGEMYHLKEKIYNLLHDCEDKQTFDWVVSTGLKRQGKEGERFRNKIIDTLRELMRKQAARGGELQQLYNQYAEKQRRLERRWPYHLPHIDNFRV</sequence>
<reference evidence="2" key="1">
    <citation type="journal article" date="2020" name="Stud. Mycol.">
        <title>101 Dothideomycetes genomes: a test case for predicting lifestyles and emergence of pathogens.</title>
        <authorList>
            <person name="Haridas S."/>
            <person name="Albert R."/>
            <person name="Binder M."/>
            <person name="Bloem J."/>
            <person name="Labutti K."/>
            <person name="Salamov A."/>
            <person name="Andreopoulos B."/>
            <person name="Baker S."/>
            <person name="Barry K."/>
            <person name="Bills G."/>
            <person name="Bluhm B."/>
            <person name="Cannon C."/>
            <person name="Castanera R."/>
            <person name="Culley D."/>
            <person name="Daum C."/>
            <person name="Ezra D."/>
            <person name="Gonzalez J."/>
            <person name="Henrissat B."/>
            <person name="Kuo A."/>
            <person name="Liang C."/>
            <person name="Lipzen A."/>
            <person name="Lutzoni F."/>
            <person name="Magnuson J."/>
            <person name="Mondo S."/>
            <person name="Nolan M."/>
            <person name="Ohm R."/>
            <person name="Pangilinan J."/>
            <person name="Park H.-J."/>
            <person name="Ramirez L."/>
            <person name="Alfaro M."/>
            <person name="Sun H."/>
            <person name="Tritt A."/>
            <person name="Yoshinaga Y."/>
            <person name="Zwiers L.-H."/>
            <person name="Turgeon B."/>
            <person name="Goodwin S."/>
            <person name="Spatafora J."/>
            <person name="Crous P."/>
            <person name="Grigoriev I."/>
        </authorList>
    </citation>
    <scope>NUCLEOTIDE SEQUENCE</scope>
    <source>
        <strain evidence="2">CBS 107.79</strain>
    </source>
</reference>
<evidence type="ECO:0000313" key="3">
    <source>
        <dbReference type="Proteomes" id="UP000800036"/>
    </source>
</evidence>
<dbReference type="EMBL" id="ML976729">
    <property type="protein sequence ID" value="KAF1967708.1"/>
    <property type="molecule type" value="Genomic_DNA"/>
</dbReference>